<dbReference type="EMBL" id="GBXM01044303">
    <property type="protein sequence ID" value="JAH64274.1"/>
    <property type="molecule type" value="Transcribed_RNA"/>
</dbReference>
<evidence type="ECO:0000256" key="1">
    <source>
        <dbReference type="SAM" id="Phobius"/>
    </source>
</evidence>
<evidence type="ECO:0000313" key="2">
    <source>
        <dbReference type="EMBL" id="JAH64274.1"/>
    </source>
</evidence>
<feature type="transmembrane region" description="Helical" evidence="1">
    <location>
        <begin position="86"/>
        <end position="106"/>
    </location>
</feature>
<accession>A0A0E9UEL1</accession>
<keyword evidence="1" id="KW-0812">Transmembrane</keyword>
<name>A0A0E9UEL1_ANGAN</name>
<sequence>MKAILCVRLREILYKSVHYCLERREQTGSNQDRKSSGRPRCVTVQEDMYIRVSGLRNRHLTGLQLAVSLNSTRQTSASSATVKRQLWVVVIILIVTLSVLFDQLMIPL</sequence>
<reference evidence="2" key="2">
    <citation type="journal article" date="2015" name="Fish Shellfish Immunol.">
        <title>Early steps in the European eel (Anguilla anguilla)-Vibrio vulnificus interaction in the gills: Role of the RtxA13 toxin.</title>
        <authorList>
            <person name="Callol A."/>
            <person name="Pajuelo D."/>
            <person name="Ebbesson L."/>
            <person name="Teles M."/>
            <person name="MacKenzie S."/>
            <person name="Amaro C."/>
        </authorList>
    </citation>
    <scope>NUCLEOTIDE SEQUENCE</scope>
</reference>
<keyword evidence="1" id="KW-1133">Transmembrane helix</keyword>
<proteinExistence type="predicted"/>
<organism evidence="2">
    <name type="scientific">Anguilla anguilla</name>
    <name type="common">European freshwater eel</name>
    <name type="synonym">Muraena anguilla</name>
    <dbReference type="NCBI Taxonomy" id="7936"/>
    <lineage>
        <taxon>Eukaryota</taxon>
        <taxon>Metazoa</taxon>
        <taxon>Chordata</taxon>
        <taxon>Craniata</taxon>
        <taxon>Vertebrata</taxon>
        <taxon>Euteleostomi</taxon>
        <taxon>Actinopterygii</taxon>
        <taxon>Neopterygii</taxon>
        <taxon>Teleostei</taxon>
        <taxon>Anguilliformes</taxon>
        <taxon>Anguillidae</taxon>
        <taxon>Anguilla</taxon>
    </lineage>
</organism>
<reference evidence="2" key="1">
    <citation type="submission" date="2014-11" db="EMBL/GenBank/DDBJ databases">
        <authorList>
            <person name="Amaro Gonzalez C."/>
        </authorList>
    </citation>
    <scope>NUCLEOTIDE SEQUENCE</scope>
</reference>
<keyword evidence="1" id="KW-0472">Membrane</keyword>
<protein>
    <submittedName>
        <fullName evidence="2">Uncharacterized protein</fullName>
    </submittedName>
</protein>
<dbReference type="AlphaFoldDB" id="A0A0E9UEL1"/>